<feature type="transmembrane region" description="Helical" evidence="1">
    <location>
        <begin position="231"/>
        <end position="253"/>
    </location>
</feature>
<protein>
    <submittedName>
        <fullName evidence="2">Uncharacterized protein</fullName>
    </submittedName>
</protein>
<accession>A0A0H5QQB8</accession>
<keyword evidence="1" id="KW-0472">Membrane</keyword>
<reference evidence="2" key="1">
    <citation type="submission" date="2015-06" db="EMBL/GenBank/DDBJ databases">
        <authorList>
            <person name="Joergensen T."/>
        </authorList>
    </citation>
    <scope>NUCLEOTIDE SEQUENCE</scope>
    <source>
        <plasmid evidence="2">pRGRH1784</plasmid>
    </source>
</reference>
<evidence type="ECO:0000256" key="1">
    <source>
        <dbReference type="SAM" id="Phobius"/>
    </source>
</evidence>
<dbReference type="AlphaFoldDB" id="A0A0H5QQB8"/>
<name>A0A0H5QQB8_9ZZZZ</name>
<keyword evidence="2" id="KW-0614">Plasmid</keyword>
<proteinExistence type="predicted"/>
<geneLocation type="plasmid" evidence="2">
    <name>pRGRH1784</name>
</geneLocation>
<reference evidence="2" key="2">
    <citation type="submission" date="2015-07" db="EMBL/GenBank/DDBJ databases">
        <title>Plasmids, circular viruses and viroids from rat gut.</title>
        <authorList>
            <person name="Jorgensen T.J."/>
            <person name="Hansen M.A."/>
            <person name="Xu Z."/>
            <person name="Tabak M.A."/>
            <person name="Sorensen S.J."/>
            <person name="Hansen L.H."/>
        </authorList>
    </citation>
    <scope>NUCLEOTIDE SEQUENCE</scope>
    <source>
        <plasmid evidence="2">pRGRH1784</plasmid>
    </source>
</reference>
<organism evidence="2">
    <name type="scientific">uncultured prokaryote</name>
    <dbReference type="NCBI Taxonomy" id="198431"/>
    <lineage>
        <taxon>unclassified sequences</taxon>
        <taxon>environmental samples</taxon>
    </lineage>
</organism>
<keyword evidence="1" id="KW-0812">Transmembrane</keyword>
<keyword evidence="1" id="KW-1133">Transmembrane helix</keyword>
<evidence type="ECO:0000313" key="2">
    <source>
        <dbReference type="EMBL" id="CRY97877.1"/>
    </source>
</evidence>
<sequence>MSTFYNVRKSLIQAFRILFAAMLFVVAIGTVCPDIARAENLPESTQINEFAQSDEARTQTLALMEAVQNDGSPEASTQIAIGYADKVHYLRYDDSGAITNTITDPQDYDWVAPVEVEGRLVGRITIWDNNGSLEVGNFSPDIEEASLLDDDDSTTLISDGFSRAYYSMENSRISPLNEAARAIVPESVQVEQGDIAIRKNAPSGFDDSAGGGSIGVVSSDTAMGTDSSMNIFMLMAVFIVVTAVLALMCRILWRGPNRRNDR</sequence>
<dbReference type="EMBL" id="LN854284">
    <property type="protein sequence ID" value="CRY97877.1"/>
    <property type="molecule type" value="Genomic_DNA"/>
</dbReference>